<dbReference type="PANTHER" id="PTHR44591:SF3">
    <property type="entry name" value="RESPONSE REGULATORY DOMAIN-CONTAINING PROTEIN"/>
    <property type="match status" value="1"/>
</dbReference>
<dbReference type="Pfam" id="PF00072">
    <property type="entry name" value="Response_reg"/>
    <property type="match status" value="1"/>
</dbReference>
<organism evidence="4 5">
    <name type="scientific">SAR86 cluster bacterium</name>
    <dbReference type="NCBI Taxonomy" id="2030880"/>
    <lineage>
        <taxon>Bacteria</taxon>
        <taxon>Pseudomonadati</taxon>
        <taxon>Pseudomonadota</taxon>
        <taxon>Gammaproteobacteria</taxon>
        <taxon>SAR86 cluster</taxon>
    </lineage>
</organism>
<accession>A0A2A4WRL7</accession>
<keyword evidence="1 2" id="KW-0597">Phosphoprotein</keyword>
<comment type="caution">
    <text evidence="4">The sequence shown here is derived from an EMBL/GenBank/DDBJ whole genome shotgun (WGS) entry which is preliminary data.</text>
</comment>
<dbReference type="InterPro" id="IPR001789">
    <property type="entry name" value="Sig_transdc_resp-reg_receiver"/>
</dbReference>
<feature type="domain" description="Response regulatory" evidence="3">
    <location>
        <begin position="8"/>
        <end position="126"/>
    </location>
</feature>
<dbReference type="Gene3D" id="3.40.50.2300">
    <property type="match status" value="1"/>
</dbReference>
<dbReference type="SMART" id="SM00448">
    <property type="entry name" value="REC"/>
    <property type="match status" value="1"/>
</dbReference>
<evidence type="ECO:0000256" key="1">
    <source>
        <dbReference type="ARBA" id="ARBA00022553"/>
    </source>
</evidence>
<reference evidence="5" key="1">
    <citation type="submission" date="2017-08" db="EMBL/GenBank/DDBJ databases">
        <title>A dynamic microbial community with high functional redundancy inhabits the cold, oxic subseafloor aquifer.</title>
        <authorList>
            <person name="Tully B.J."/>
            <person name="Wheat C.G."/>
            <person name="Glazer B.T."/>
            <person name="Huber J.A."/>
        </authorList>
    </citation>
    <scope>NUCLEOTIDE SEQUENCE [LARGE SCALE GENOMIC DNA]</scope>
</reference>
<evidence type="ECO:0000259" key="3">
    <source>
        <dbReference type="PROSITE" id="PS50110"/>
    </source>
</evidence>
<gene>
    <name evidence="4" type="ORF">COB20_16520</name>
</gene>
<sequence>METKKSGTVLVVEDESGVRDVAVQMLKFTGFNVIEAIDAQSGLEQFNQNPDIDLVFSDVIMPGGTSGIEMAKEMLAQKPNTLILLATGYSAKAEALEHKASQSDNIGVVAKPYDINKIPILISAMISNAAAE</sequence>
<dbReference type="AlphaFoldDB" id="A0A2A4WRL7"/>
<name>A0A2A4WRL7_9GAMM</name>
<evidence type="ECO:0000313" key="5">
    <source>
        <dbReference type="Proteomes" id="UP000218767"/>
    </source>
</evidence>
<dbReference type="PROSITE" id="PS50110">
    <property type="entry name" value="RESPONSE_REGULATORY"/>
    <property type="match status" value="1"/>
</dbReference>
<dbReference type="InterPro" id="IPR050595">
    <property type="entry name" value="Bact_response_regulator"/>
</dbReference>
<dbReference type="InterPro" id="IPR011006">
    <property type="entry name" value="CheY-like_superfamily"/>
</dbReference>
<evidence type="ECO:0000256" key="2">
    <source>
        <dbReference type="PROSITE-ProRule" id="PRU00169"/>
    </source>
</evidence>
<protein>
    <recommendedName>
        <fullName evidence="3">Response regulatory domain-containing protein</fullName>
    </recommendedName>
</protein>
<dbReference type="SUPFAM" id="SSF52172">
    <property type="entry name" value="CheY-like"/>
    <property type="match status" value="1"/>
</dbReference>
<evidence type="ECO:0000313" key="4">
    <source>
        <dbReference type="EMBL" id="PCI72960.1"/>
    </source>
</evidence>
<feature type="modified residue" description="4-aspartylphosphate" evidence="2">
    <location>
        <position position="58"/>
    </location>
</feature>
<dbReference type="PANTHER" id="PTHR44591">
    <property type="entry name" value="STRESS RESPONSE REGULATOR PROTEIN 1"/>
    <property type="match status" value="1"/>
</dbReference>
<dbReference type="GO" id="GO:0000160">
    <property type="term" value="P:phosphorelay signal transduction system"/>
    <property type="evidence" value="ECO:0007669"/>
    <property type="project" value="InterPro"/>
</dbReference>
<dbReference type="EMBL" id="NVUL01000133">
    <property type="protein sequence ID" value="PCI72960.1"/>
    <property type="molecule type" value="Genomic_DNA"/>
</dbReference>
<dbReference type="Proteomes" id="UP000218767">
    <property type="component" value="Unassembled WGS sequence"/>
</dbReference>
<proteinExistence type="predicted"/>